<name>A0A5B8J2G7_9RHOB</name>
<dbReference type="EMBL" id="CP042263">
    <property type="protein sequence ID" value="QDY70968.1"/>
    <property type="molecule type" value="Genomic_DNA"/>
</dbReference>
<geneLocation type="plasmid" evidence="1 2">
    <name>unnamed2</name>
</geneLocation>
<protein>
    <submittedName>
        <fullName evidence="1">Sulfotransferase family protein</fullName>
    </submittedName>
</protein>
<dbReference type="AlphaFoldDB" id="A0A5B8J2G7"/>
<proteinExistence type="predicted"/>
<evidence type="ECO:0000313" key="2">
    <source>
        <dbReference type="Proteomes" id="UP000318483"/>
    </source>
</evidence>
<evidence type="ECO:0000313" key="1">
    <source>
        <dbReference type="EMBL" id="QDY70968.1"/>
    </source>
</evidence>
<dbReference type="Gene3D" id="3.40.50.300">
    <property type="entry name" value="P-loop containing nucleotide triphosphate hydrolases"/>
    <property type="match status" value="1"/>
</dbReference>
<dbReference type="InterPro" id="IPR027417">
    <property type="entry name" value="P-loop_NTPase"/>
</dbReference>
<dbReference type="InterPro" id="IPR005331">
    <property type="entry name" value="Sulfotransferase"/>
</dbReference>
<dbReference type="OrthoDB" id="7444642at2"/>
<dbReference type="GO" id="GO:0008146">
    <property type="term" value="F:sulfotransferase activity"/>
    <property type="evidence" value="ECO:0007669"/>
    <property type="project" value="InterPro"/>
</dbReference>
<dbReference type="Proteomes" id="UP000318483">
    <property type="component" value="Plasmid unnamed2"/>
</dbReference>
<dbReference type="GO" id="GO:0016020">
    <property type="term" value="C:membrane"/>
    <property type="evidence" value="ECO:0007669"/>
    <property type="project" value="InterPro"/>
</dbReference>
<dbReference type="SUPFAM" id="SSF52540">
    <property type="entry name" value="P-loop containing nucleoside triphosphate hydrolases"/>
    <property type="match status" value="1"/>
</dbReference>
<dbReference type="KEGG" id="lit:FPZ52_14835"/>
<keyword evidence="1" id="KW-0614">Plasmid</keyword>
<keyword evidence="1" id="KW-0808">Transferase</keyword>
<keyword evidence="2" id="KW-1185">Reference proteome</keyword>
<sequence>MPIFKAGDRLVYYAHIPKCGGTAVAWYLSERFGKIAFSDSMHTRHDPVTSWSKSSPQHIDNRSLSRLFPRDFFDATFTIVRHPVARLVSAYHFQLEVESSISGNIGGFSDWLAELPDMMAENPFIYDNHVRPMNDLVPNDARIFHMEHGLDGLVAWFDELTGEEAAPRAVPRFNERGGYVKVKTEQVLPSDLDLERISRLYAADFERFGYQVDQKFPQTAAPQLSARQIRERDTALKAHNDPLRQVSRKIRSKLGL</sequence>
<reference evidence="1 2" key="1">
    <citation type="submission" date="2019-07" db="EMBL/GenBank/DDBJ databases">
        <title>Litoreibacter alkalisoli sp. nov., isolated from saline-alkaline soil.</title>
        <authorList>
            <person name="Wang S."/>
            <person name="Xu L."/>
            <person name="Xing Y.-T."/>
            <person name="Sun J.-Q."/>
        </authorList>
    </citation>
    <scope>NUCLEOTIDE SEQUENCE [LARGE SCALE GENOMIC DNA]</scope>
    <source>
        <strain evidence="1 2">LN3S51</strain>
        <plasmid evidence="1 2">unnamed2</plasmid>
    </source>
</reference>
<dbReference type="RefSeq" id="WP_146366384.1">
    <property type="nucleotide sequence ID" value="NZ_CP042263.1"/>
</dbReference>
<organism evidence="1 2">
    <name type="scientific">Qingshengfaniella alkalisoli</name>
    <dbReference type="NCBI Taxonomy" id="2599296"/>
    <lineage>
        <taxon>Bacteria</taxon>
        <taxon>Pseudomonadati</taxon>
        <taxon>Pseudomonadota</taxon>
        <taxon>Alphaproteobacteria</taxon>
        <taxon>Rhodobacterales</taxon>
        <taxon>Paracoccaceae</taxon>
        <taxon>Qingshengfaniella</taxon>
    </lineage>
</organism>
<dbReference type="Pfam" id="PF03567">
    <property type="entry name" value="Sulfotransfer_2"/>
    <property type="match status" value="1"/>
</dbReference>
<accession>A0A5B8J2G7</accession>
<gene>
    <name evidence="1" type="ORF">FPZ52_14835</name>
</gene>